<dbReference type="GO" id="GO:0005524">
    <property type="term" value="F:ATP binding"/>
    <property type="evidence" value="ECO:0007669"/>
    <property type="project" value="UniProtKB-KW"/>
</dbReference>
<protein>
    <recommendedName>
        <fullName evidence="1">non-specific serine/threonine protein kinase</fullName>
        <ecNumber evidence="1">2.7.11.1</ecNumber>
    </recommendedName>
</protein>
<feature type="compositionally biased region" description="Polar residues" evidence="9">
    <location>
        <begin position="331"/>
        <end position="342"/>
    </location>
</feature>
<keyword evidence="6" id="KW-0067">ATP-binding</keyword>
<keyword evidence="3" id="KW-0808">Transferase</keyword>
<evidence type="ECO:0000256" key="2">
    <source>
        <dbReference type="ARBA" id="ARBA00022527"/>
    </source>
</evidence>
<dbReference type="GO" id="GO:0004674">
    <property type="term" value="F:protein serine/threonine kinase activity"/>
    <property type="evidence" value="ECO:0007669"/>
    <property type="project" value="UniProtKB-KW"/>
</dbReference>
<keyword evidence="4" id="KW-0547">Nucleotide-binding</keyword>
<dbReference type="PANTHER" id="PTHR47167">
    <property type="entry name" value="SERINE/THREONINE-PROTEIN KINASE TAO1-LIKE PROTEIN"/>
    <property type="match status" value="1"/>
</dbReference>
<dbReference type="Proteomes" id="UP000784294">
    <property type="component" value="Unassembled WGS sequence"/>
</dbReference>
<reference evidence="11" key="1">
    <citation type="submission" date="2018-11" db="EMBL/GenBank/DDBJ databases">
        <authorList>
            <consortium name="Pathogen Informatics"/>
        </authorList>
    </citation>
    <scope>NUCLEOTIDE SEQUENCE</scope>
</reference>
<dbReference type="Gene3D" id="1.10.510.10">
    <property type="entry name" value="Transferase(Phosphotransferase) domain 1"/>
    <property type="match status" value="1"/>
</dbReference>
<sequence length="375" mass="41127">MEYCLGSVADIIEVHKLPLKEVEIACVVSEVLCGLIYLHRENRIHRDIKAANILLTEGGGVKIGDFGSASFLSPANSFVGTPFWIAPEVILAMEHGLYDSRVDIWSLGITCIEMAELEPPYFSATNPMAALYQIASNDAPQLTNGDWSETFRSFVRFVLVKDMNERPTAIQACKHAFCVNASESSVSVLLELIQRTKAAVAAQESQMSQKLKKILYESDLSQSQTALSTCLEESESLDPVDTTESAVFIRGDGRNRYAALVDNGQDRRVSTSGAGSSLGLGGLGTAMVVAGVGKQVHIGRHSRASSLSRQLKSTHTQHNQRKDPGPEPGRQHSSSKWNQSPQLNHEPDYFEVFFKLLKLLSFKLINFSILLPASK</sequence>
<dbReference type="OrthoDB" id="10016527at2759"/>
<evidence type="ECO:0000256" key="4">
    <source>
        <dbReference type="ARBA" id="ARBA00022741"/>
    </source>
</evidence>
<dbReference type="EC" id="2.7.11.1" evidence="1"/>
<evidence type="ECO:0000256" key="1">
    <source>
        <dbReference type="ARBA" id="ARBA00012513"/>
    </source>
</evidence>
<accession>A0A448WVW9</accession>
<dbReference type="EMBL" id="CAAALY010051827">
    <property type="protein sequence ID" value="VEL21534.1"/>
    <property type="molecule type" value="Genomic_DNA"/>
</dbReference>
<evidence type="ECO:0000256" key="9">
    <source>
        <dbReference type="SAM" id="MobiDB-lite"/>
    </source>
</evidence>
<dbReference type="InterPro" id="IPR011009">
    <property type="entry name" value="Kinase-like_dom_sf"/>
</dbReference>
<dbReference type="AlphaFoldDB" id="A0A448WVW9"/>
<proteinExistence type="predicted"/>
<dbReference type="GO" id="GO:0005737">
    <property type="term" value="C:cytoplasm"/>
    <property type="evidence" value="ECO:0007669"/>
    <property type="project" value="TreeGrafter"/>
</dbReference>
<keyword evidence="12" id="KW-1185">Reference proteome</keyword>
<evidence type="ECO:0000313" key="11">
    <source>
        <dbReference type="EMBL" id="VEL21534.1"/>
    </source>
</evidence>
<dbReference type="SMART" id="SM00220">
    <property type="entry name" value="S_TKc"/>
    <property type="match status" value="1"/>
</dbReference>
<dbReference type="Pfam" id="PF00069">
    <property type="entry name" value="Pkinase"/>
    <property type="match status" value="1"/>
</dbReference>
<feature type="compositionally biased region" description="Polar residues" evidence="9">
    <location>
        <begin position="304"/>
        <end position="317"/>
    </location>
</feature>
<dbReference type="InterPro" id="IPR000719">
    <property type="entry name" value="Prot_kinase_dom"/>
</dbReference>
<comment type="catalytic activity">
    <reaction evidence="8">
        <text>L-seryl-[protein] + ATP = O-phospho-L-seryl-[protein] + ADP + H(+)</text>
        <dbReference type="Rhea" id="RHEA:17989"/>
        <dbReference type="Rhea" id="RHEA-COMP:9863"/>
        <dbReference type="Rhea" id="RHEA-COMP:11604"/>
        <dbReference type="ChEBI" id="CHEBI:15378"/>
        <dbReference type="ChEBI" id="CHEBI:29999"/>
        <dbReference type="ChEBI" id="CHEBI:30616"/>
        <dbReference type="ChEBI" id="CHEBI:83421"/>
        <dbReference type="ChEBI" id="CHEBI:456216"/>
        <dbReference type="EC" id="2.7.11.1"/>
    </reaction>
</comment>
<comment type="catalytic activity">
    <reaction evidence="7">
        <text>L-threonyl-[protein] + ATP = O-phospho-L-threonyl-[protein] + ADP + H(+)</text>
        <dbReference type="Rhea" id="RHEA:46608"/>
        <dbReference type="Rhea" id="RHEA-COMP:11060"/>
        <dbReference type="Rhea" id="RHEA-COMP:11605"/>
        <dbReference type="ChEBI" id="CHEBI:15378"/>
        <dbReference type="ChEBI" id="CHEBI:30013"/>
        <dbReference type="ChEBI" id="CHEBI:30616"/>
        <dbReference type="ChEBI" id="CHEBI:61977"/>
        <dbReference type="ChEBI" id="CHEBI:456216"/>
        <dbReference type="EC" id="2.7.11.1"/>
    </reaction>
</comment>
<evidence type="ECO:0000256" key="7">
    <source>
        <dbReference type="ARBA" id="ARBA00047899"/>
    </source>
</evidence>
<dbReference type="PROSITE" id="PS50011">
    <property type="entry name" value="PROTEIN_KINASE_DOM"/>
    <property type="match status" value="1"/>
</dbReference>
<evidence type="ECO:0000313" key="12">
    <source>
        <dbReference type="Proteomes" id="UP000784294"/>
    </source>
</evidence>
<keyword evidence="5" id="KW-0418">Kinase</keyword>
<keyword evidence="2" id="KW-0723">Serine/threonine-protein kinase</keyword>
<name>A0A448WVW9_9PLAT</name>
<evidence type="ECO:0000256" key="5">
    <source>
        <dbReference type="ARBA" id="ARBA00022777"/>
    </source>
</evidence>
<organism evidence="11 12">
    <name type="scientific">Protopolystoma xenopodis</name>
    <dbReference type="NCBI Taxonomy" id="117903"/>
    <lineage>
        <taxon>Eukaryota</taxon>
        <taxon>Metazoa</taxon>
        <taxon>Spiralia</taxon>
        <taxon>Lophotrochozoa</taxon>
        <taxon>Platyhelminthes</taxon>
        <taxon>Monogenea</taxon>
        <taxon>Polyopisthocotylea</taxon>
        <taxon>Polystomatidea</taxon>
        <taxon>Polystomatidae</taxon>
        <taxon>Protopolystoma</taxon>
    </lineage>
</organism>
<feature type="region of interest" description="Disordered" evidence="9">
    <location>
        <begin position="301"/>
        <end position="342"/>
    </location>
</feature>
<evidence type="ECO:0000256" key="3">
    <source>
        <dbReference type="ARBA" id="ARBA00022679"/>
    </source>
</evidence>
<dbReference type="InterPro" id="IPR051234">
    <property type="entry name" value="TAO_STE20_kinase"/>
</dbReference>
<evidence type="ECO:0000256" key="8">
    <source>
        <dbReference type="ARBA" id="ARBA00048679"/>
    </source>
</evidence>
<feature type="domain" description="Protein kinase" evidence="10">
    <location>
        <begin position="1"/>
        <end position="178"/>
    </location>
</feature>
<evidence type="ECO:0000256" key="6">
    <source>
        <dbReference type="ARBA" id="ARBA00022840"/>
    </source>
</evidence>
<dbReference type="PANTHER" id="PTHR47167:SF4">
    <property type="entry name" value="SERINE_THREONINE-PROTEIN KINASE TAO"/>
    <property type="match status" value="1"/>
</dbReference>
<evidence type="ECO:0000259" key="10">
    <source>
        <dbReference type="PROSITE" id="PS50011"/>
    </source>
</evidence>
<gene>
    <name evidence="11" type="ORF">PXEA_LOCUS14974</name>
</gene>
<comment type="caution">
    <text evidence="11">The sequence shown here is derived from an EMBL/GenBank/DDBJ whole genome shotgun (WGS) entry which is preliminary data.</text>
</comment>
<dbReference type="SUPFAM" id="SSF56112">
    <property type="entry name" value="Protein kinase-like (PK-like)"/>
    <property type="match status" value="1"/>
</dbReference>